<dbReference type="InterPro" id="IPR050631">
    <property type="entry name" value="PheA/TfdB_FAD_monoxygenase"/>
</dbReference>
<dbReference type="GO" id="GO:0008688">
    <property type="term" value="F:3-(3-hydroxyphenyl)propionate hydroxylase activity"/>
    <property type="evidence" value="ECO:0007669"/>
    <property type="project" value="TreeGrafter"/>
</dbReference>
<reference evidence="3 4" key="1">
    <citation type="submission" date="2023-07" db="EMBL/GenBank/DDBJ databases">
        <title>Comparative genomics of wheat-associated soil bacteria to identify genetic determinants of phenazine resistance.</title>
        <authorList>
            <person name="Mouncey N."/>
        </authorList>
    </citation>
    <scope>NUCLEOTIDE SEQUENCE [LARGE SCALE GENOMIC DNA]</scope>
    <source>
        <strain evidence="3 4">W4I9-1</strain>
    </source>
</reference>
<dbReference type="InterPro" id="IPR002938">
    <property type="entry name" value="FAD-bd"/>
</dbReference>
<dbReference type="PRINTS" id="PR00420">
    <property type="entry name" value="RNGMNOXGNASE"/>
</dbReference>
<dbReference type="Pfam" id="PF01494">
    <property type="entry name" value="FAD_binding_3"/>
    <property type="match status" value="1"/>
</dbReference>
<keyword evidence="1" id="KW-0560">Oxidoreductase</keyword>
<dbReference type="Gene3D" id="3.30.70.2450">
    <property type="match status" value="1"/>
</dbReference>
<name>A0AAW8EZN9_9MICO</name>
<dbReference type="InterPro" id="IPR036188">
    <property type="entry name" value="FAD/NAD-bd_sf"/>
</dbReference>
<gene>
    <name evidence="3" type="ORF">QFZ53_003009</name>
</gene>
<keyword evidence="4" id="KW-1185">Reference proteome</keyword>
<dbReference type="EMBL" id="JAUSXV010000001">
    <property type="protein sequence ID" value="MDQ0648813.1"/>
    <property type="molecule type" value="Genomic_DNA"/>
</dbReference>
<evidence type="ECO:0000313" key="3">
    <source>
        <dbReference type="EMBL" id="MDQ0648813.1"/>
    </source>
</evidence>
<dbReference type="Proteomes" id="UP001244427">
    <property type="component" value="Unassembled WGS sequence"/>
</dbReference>
<proteinExistence type="predicted"/>
<accession>A0AAW8EZN9</accession>
<dbReference type="AlphaFoldDB" id="A0AAW8EZN9"/>
<evidence type="ECO:0000256" key="1">
    <source>
        <dbReference type="ARBA" id="ARBA00023002"/>
    </source>
</evidence>
<dbReference type="PANTHER" id="PTHR43476">
    <property type="entry name" value="3-(3-HYDROXY-PHENYL)PROPIONATE/3-HYDROXYCINNAMIC ACID HYDROXYLASE"/>
    <property type="match status" value="1"/>
</dbReference>
<evidence type="ECO:0000313" key="4">
    <source>
        <dbReference type="Proteomes" id="UP001244427"/>
    </source>
</evidence>
<dbReference type="RefSeq" id="WP_307297834.1">
    <property type="nucleotide sequence ID" value="NZ_JAUSXV010000001.1"/>
</dbReference>
<dbReference type="GO" id="GO:0071949">
    <property type="term" value="F:FAD binding"/>
    <property type="evidence" value="ECO:0007669"/>
    <property type="project" value="InterPro"/>
</dbReference>
<comment type="caution">
    <text evidence="3">The sequence shown here is derived from an EMBL/GenBank/DDBJ whole genome shotgun (WGS) entry which is preliminary data.</text>
</comment>
<dbReference type="PANTHER" id="PTHR43476:SF3">
    <property type="entry name" value="FAD-BINDING MONOOXYGENASE"/>
    <property type="match status" value="1"/>
</dbReference>
<feature type="domain" description="FAD-binding" evidence="2">
    <location>
        <begin position="4"/>
        <end position="314"/>
    </location>
</feature>
<dbReference type="GO" id="GO:0019622">
    <property type="term" value="P:3-(3-hydroxy)phenylpropionate catabolic process"/>
    <property type="evidence" value="ECO:0007669"/>
    <property type="project" value="TreeGrafter"/>
</dbReference>
<organism evidence="3 4">
    <name type="scientific">Microbacterium natoriense</name>
    <dbReference type="NCBI Taxonomy" id="284570"/>
    <lineage>
        <taxon>Bacteria</taxon>
        <taxon>Bacillati</taxon>
        <taxon>Actinomycetota</taxon>
        <taxon>Actinomycetes</taxon>
        <taxon>Micrococcales</taxon>
        <taxon>Microbacteriaceae</taxon>
        <taxon>Microbacterium</taxon>
    </lineage>
</organism>
<dbReference type="SUPFAM" id="SSF51905">
    <property type="entry name" value="FAD/NAD(P)-binding domain"/>
    <property type="match status" value="1"/>
</dbReference>
<protein>
    <submittedName>
        <fullName evidence="3">2-polyprenyl-6-methoxyphenol hydroxylase-like FAD-dependent oxidoreductase</fullName>
    </submittedName>
</protein>
<sequence length="372" mass="39616">MPDHDVIVVGAGPVGLLAACLLIRKGLDVVVCEKHSGQDPRTRAIGIHPPGLRALDEAGIGEKVRAEALALRGGDVLSRGRMLASVDFADDRRIMILPQRRTGTLLRERLVHLDSDALRLGCSAISARDEGDFARLTVETGGSHAELTASLIVAADGVRSPLREGLDVPWRAGAGAATYAMLDVPDASAVDRARLHCEPGGLVECFPLTDGTRRWVAREADGPLGDVDAFRAAIRGRTGVDLQVPPGARPVVFRAAQHRADRAVLGRIVLLGDAAHEVSPIGGQGMNLGWVAAQRLAHAIGDLGGTGAPDLRDVERRNARTARKVQRRAHFYMSMGAPVEGARLGAREWLIRTLGSPPLRGRMAAMITMARL</sequence>
<dbReference type="Gene3D" id="3.50.50.60">
    <property type="entry name" value="FAD/NAD(P)-binding domain"/>
    <property type="match status" value="1"/>
</dbReference>
<evidence type="ECO:0000259" key="2">
    <source>
        <dbReference type="Pfam" id="PF01494"/>
    </source>
</evidence>